<dbReference type="Proteomes" id="UP000239899">
    <property type="component" value="Unassembled WGS sequence"/>
</dbReference>
<dbReference type="AlphaFoldDB" id="A0A2P6TPY5"/>
<dbReference type="InterPro" id="IPR029071">
    <property type="entry name" value="Ubiquitin-like_domsf"/>
</dbReference>
<dbReference type="Pfam" id="PF11976">
    <property type="entry name" value="Rad60-SLD"/>
    <property type="match status" value="1"/>
</dbReference>
<dbReference type="PROSITE" id="PS50053">
    <property type="entry name" value="UBIQUITIN_2"/>
    <property type="match status" value="1"/>
</dbReference>
<protein>
    <recommendedName>
        <fullName evidence="1">Small ubiquitin-related modifier</fullName>
        <shortName evidence="1">SUMO</shortName>
    </recommendedName>
</protein>
<dbReference type="SUPFAM" id="SSF54236">
    <property type="entry name" value="Ubiquitin-like"/>
    <property type="match status" value="1"/>
</dbReference>
<keyword evidence="1" id="KW-0833">Ubl conjugation pathway</keyword>
<dbReference type="InterPro" id="IPR000626">
    <property type="entry name" value="Ubiquitin-like_dom"/>
</dbReference>
<dbReference type="STRING" id="3076.A0A2P6TPY5"/>
<accession>A0A2P6TPY5</accession>
<dbReference type="GO" id="GO:0005634">
    <property type="term" value="C:nucleus"/>
    <property type="evidence" value="ECO:0007669"/>
    <property type="project" value="UniProtKB-SubCell"/>
</dbReference>
<keyword evidence="1" id="KW-0539">Nucleus</keyword>
<proteinExistence type="inferred from homology"/>
<comment type="subcellular location">
    <subcellularLocation>
        <location evidence="1">Nucleus</location>
    </subcellularLocation>
</comment>
<dbReference type="InterPro" id="IPR022617">
    <property type="entry name" value="Rad60/SUMO-like_dom"/>
</dbReference>
<feature type="region of interest" description="Disordered" evidence="2">
    <location>
        <begin position="1"/>
        <end position="23"/>
    </location>
</feature>
<organism evidence="4 5">
    <name type="scientific">Chlorella sorokiniana</name>
    <name type="common">Freshwater green alga</name>
    <dbReference type="NCBI Taxonomy" id="3076"/>
    <lineage>
        <taxon>Eukaryota</taxon>
        <taxon>Viridiplantae</taxon>
        <taxon>Chlorophyta</taxon>
        <taxon>core chlorophytes</taxon>
        <taxon>Trebouxiophyceae</taxon>
        <taxon>Chlorellales</taxon>
        <taxon>Chlorellaceae</taxon>
        <taxon>Chlorella clade</taxon>
        <taxon>Chlorella</taxon>
    </lineage>
</organism>
<keyword evidence="5" id="KW-1185">Reference proteome</keyword>
<comment type="similarity">
    <text evidence="1">Belongs to the ubiquitin family. SUMO subfamily.</text>
</comment>
<dbReference type="SMART" id="SM00213">
    <property type="entry name" value="UBQ"/>
    <property type="match status" value="1"/>
</dbReference>
<dbReference type="EMBL" id="LHPG02000009">
    <property type="protein sequence ID" value="PRW56097.1"/>
    <property type="molecule type" value="Genomic_DNA"/>
</dbReference>
<feature type="domain" description="Ubiquitin-like" evidence="3">
    <location>
        <begin position="20"/>
        <end position="95"/>
    </location>
</feature>
<evidence type="ECO:0000259" key="3">
    <source>
        <dbReference type="PROSITE" id="PS50053"/>
    </source>
</evidence>
<dbReference type="OrthoDB" id="442921at2759"/>
<gene>
    <name evidence="4" type="ORF">C2E21_5209</name>
</gene>
<name>A0A2P6TPY5_CHLSO</name>
<evidence type="ECO:0000313" key="5">
    <source>
        <dbReference type="Proteomes" id="UP000239899"/>
    </source>
</evidence>
<sequence>MEEGGGENQVKREGGGGEAMSIKVKDQNGGEVVFRVKPHTKFEKILNAFCSKKSVDVNQVRFVFEGERVNPTSTPSDLGMEDGDTIDAFLEQIGGC</sequence>
<dbReference type="Gene3D" id="3.10.20.90">
    <property type="entry name" value="Phosphatidylinositol 3-kinase Catalytic Subunit, Chain A, domain 1"/>
    <property type="match status" value="1"/>
</dbReference>
<reference evidence="4 5" key="1">
    <citation type="journal article" date="2018" name="Plant J.">
        <title>Genome sequences of Chlorella sorokiniana UTEX 1602 and Micractinium conductrix SAG 241.80: implications to maltose excretion by a green alga.</title>
        <authorList>
            <person name="Arriola M.B."/>
            <person name="Velmurugan N."/>
            <person name="Zhang Y."/>
            <person name="Plunkett M.H."/>
            <person name="Hondzo H."/>
            <person name="Barney B.M."/>
        </authorList>
    </citation>
    <scope>NUCLEOTIDE SEQUENCE [LARGE SCALE GENOMIC DNA]</scope>
    <source>
        <strain evidence="5">UTEX 1602</strain>
    </source>
</reference>
<evidence type="ECO:0000256" key="1">
    <source>
        <dbReference type="RuleBase" id="RU361190"/>
    </source>
</evidence>
<evidence type="ECO:0000256" key="2">
    <source>
        <dbReference type="SAM" id="MobiDB-lite"/>
    </source>
</evidence>
<evidence type="ECO:0000313" key="4">
    <source>
        <dbReference type="EMBL" id="PRW56097.1"/>
    </source>
</evidence>
<dbReference type="PANTHER" id="PTHR10562">
    <property type="entry name" value="SMALL UBIQUITIN-RELATED MODIFIER"/>
    <property type="match status" value="1"/>
</dbReference>
<comment type="caution">
    <text evidence="4">The sequence shown here is derived from an EMBL/GenBank/DDBJ whole genome shotgun (WGS) entry which is preliminary data.</text>
</comment>